<evidence type="ECO:0000313" key="9">
    <source>
        <dbReference type="Proteomes" id="UP000056255"/>
    </source>
</evidence>
<dbReference type="SUPFAM" id="SSF56300">
    <property type="entry name" value="Metallo-dependent phosphatases"/>
    <property type="match status" value="1"/>
</dbReference>
<organism evidence="2 8">
    <name type="scientific">Metallosphaera sedula</name>
    <dbReference type="NCBI Taxonomy" id="43687"/>
    <lineage>
        <taxon>Archaea</taxon>
        <taxon>Thermoproteota</taxon>
        <taxon>Thermoprotei</taxon>
        <taxon>Sulfolobales</taxon>
        <taxon>Sulfolobaceae</taxon>
        <taxon>Metallosphaera</taxon>
    </lineage>
</organism>
<dbReference type="EMBL" id="CP012172">
    <property type="protein sequence ID" value="AKV74713.1"/>
    <property type="molecule type" value="Genomic_DNA"/>
</dbReference>
<dbReference type="Proteomes" id="UP000056255">
    <property type="component" value="Chromosome"/>
</dbReference>
<evidence type="ECO:0000313" key="6">
    <source>
        <dbReference type="EMBL" id="AKV81447.1"/>
    </source>
</evidence>
<reference evidence="2 8" key="1">
    <citation type="journal article" date="2014" name="J. Bacteriol.">
        <title>Role of an Archaeal PitA Transporter in the Copper and Arsenic Resistance of Metallosphaera sedula, an Extreme Thermoacidophile.</title>
        <authorList>
            <person name="McCarthy S."/>
            <person name="Ai C."/>
            <person name="Wheaton G."/>
            <person name="Tevatia R."/>
            <person name="Eckrich V."/>
            <person name="Kelly R."/>
            <person name="Blum P."/>
        </authorList>
    </citation>
    <scope>NUCLEOTIDE SEQUENCE [LARGE SCALE GENOMIC DNA]</scope>
    <source>
        <strain evidence="2 8">CuR1</strain>
    </source>
</reference>
<name>A0A088E784_9CREN</name>
<dbReference type="RefSeq" id="WP_012021676.1">
    <property type="nucleotide sequence ID" value="NZ_AP019770.1"/>
</dbReference>
<evidence type="ECO:0000313" key="5">
    <source>
        <dbReference type="EMBL" id="AKV79202.1"/>
    </source>
</evidence>
<dbReference type="EMBL" id="CP012176">
    <property type="protein sequence ID" value="AKV83684.1"/>
    <property type="molecule type" value="Genomic_DNA"/>
</dbReference>
<dbReference type="PIRSF" id="PIRSF000887">
    <property type="entry name" value="Pesterase_MJ0037"/>
    <property type="match status" value="1"/>
</dbReference>
<dbReference type="CDD" id="cd07391">
    <property type="entry name" value="MPP_PF1019"/>
    <property type="match status" value="1"/>
</dbReference>
<proteinExistence type="predicted"/>
<evidence type="ECO:0000313" key="3">
    <source>
        <dbReference type="EMBL" id="AKV74713.1"/>
    </source>
</evidence>
<sequence>MVSILRDLEVEEDLPVIYSRRLDSIILSDVHIGYEEEMASKGIFLPRIQKKRFLSIYRRALDVFKTNKVIINGDMKHRFNGLGRQEKEDLTEIFKDMKENGTIVKLIRGNHDNYISLVTEKFDNIELLDEIESEDLFIFHGHREIEPKDGKIYVIGHEHPRISIRDKLGFAKKFQCFLVSPIAGNSYVIALPALGGYQSGNDISLVHSGYMSPLMKRHAILEKAKPFVIVENEGIMEFPELNLLKNIIL</sequence>
<dbReference type="PANTHER" id="PTHR39323">
    <property type="entry name" value="BLR1149 PROTEIN"/>
    <property type="match status" value="1"/>
</dbReference>
<dbReference type="PANTHER" id="PTHR39323:SF1">
    <property type="entry name" value="BLR1149 PROTEIN"/>
    <property type="match status" value="1"/>
</dbReference>
<evidence type="ECO:0000313" key="12">
    <source>
        <dbReference type="Proteomes" id="UP000062475"/>
    </source>
</evidence>
<dbReference type="Pfam" id="PF00149">
    <property type="entry name" value="Metallophos"/>
    <property type="match status" value="1"/>
</dbReference>
<evidence type="ECO:0000313" key="7">
    <source>
        <dbReference type="EMBL" id="AKV83684.1"/>
    </source>
</evidence>
<dbReference type="OrthoDB" id="18264at2157"/>
<dbReference type="NCBIfam" id="TIGR00024">
    <property type="entry name" value="SbcD_rel_arch"/>
    <property type="match status" value="1"/>
</dbReference>
<evidence type="ECO:0000313" key="13">
    <source>
        <dbReference type="Proteomes" id="UP000068832"/>
    </source>
</evidence>
<gene>
    <name evidence="2" type="ORF">HA72_1734</name>
    <name evidence="3" type="ORF">MsedA_1769</name>
    <name evidence="4" type="ORF">MsedB_1771</name>
    <name evidence="5" type="ORF">MsedC_1769</name>
    <name evidence="6" type="ORF">MsedD_1770</name>
    <name evidence="7" type="ORF">MsedE_1771</name>
</gene>
<protein>
    <submittedName>
        <fullName evidence="2 3">Phosphoesterase</fullName>
    </submittedName>
</protein>
<dbReference type="PATRIC" id="fig|43687.5.peg.1867"/>
<dbReference type="EMBL" id="CP012173">
    <property type="protein sequence ID" value="AKV76951.1"/>
    <property type="molecule type" value="Genomic_DNA"/>
</dbReference>
<dbReference type="InterPro" id="IPR004843">
    <property type="entry name" value="Calcineurin-like_PHP"/>
</dbReference>
<dbReference type="Proteomes" id="UP000029084">
    <property type="component" value="Chromosome"/>
</dbReference>
<dbReference type="Proteomes" id="UP000061362">
    <property type="component" value="Chromosome"/>
</dbReference>
<evidence type="ECO:0000259" key="1">
    <source>
        <dbReference type="Pfam" id="PF00149"/>
    </source>
</evidence>
<dbReference type="EMBL" id="CP012174">
    <property type="protein sequence ID" value="AKV79202.1"/>
    <property type="molecule type" value="Genomic_DNA"/>
</dbReference>
<dbReference type="Proteomes" id="UP000062475">
    <property type="component" value="Chromosome"/>
</dbReference>
<evidence type="ECO:0000313" key="11">
    <source>
        <dbReference type="Proteomes" id="UP000062398"/>
    </source>
</evidence>
<dbReference type="GO" id="GO:0016787">
    <property type="term" value="F:hydrolase activity"/>
    <property type="evidence" value="ECO:0007669"/>
    <property type="project" value="InterPro"/>
</dbReference>
<dbReference type="GeneID" id="97613155"/>
<dbReference type="Proteomes" id="UP000062398">
    <property type="component" value="Chromosome"/>
</dbReference>
<evidence type="ECO:0000313" key="10">
    <source>
        <dbReference type="Proteomes" id="UP000061362"/>
    </source>
</evidence>
<dbReference type="EMBL" id="CP008822">
    <property type="protein sequence ID" value="AIM27873.1"/>
    <property type="molecule type" value="Genomic_DNA"/>
</dbReference>
<reference evidence="7 9" key="3">
    <citation type="submission" date="2015-07" db="EMBL/GenBank/DDBJ databases">
        <title>Physiological, transcriptional responses and genome re-sequencing of acid resistant extremely thermoacidophilic Metallosphaera sedula SARC-M1.</title>
        <authorList>
            <person name="Ai C."/>
            <person name="McCarthy S."/>
            <person name="Eckrich V."/>
            <person name="Rudrappa D."/>
            <person name="Qiu G."/>
            <person name="Blum P."/>
        </authorList>
    </citation>
    <scope>NUCLEOTIDE SEQUENCE [LARGE SCALE GENOMIC DNA]</scope>
    <source>
        <strain evidence="7 9">SARC-M1</strain>
    </source>
</reference>
<dbReference type="AlphaFoldDB" id="A0A088E784"/>
<evidence type="ECO:0000313" key="2">
    <source>
        <dbReference type="EMBL" id="AIM27873.1"/>
    </source>
</evidence>
<evidence type="ECO:0000313" key="4">
    <source>
        <dbReference type="EMBL" id="AKV76951.1"/>
    </source>
</evidence>
<dbReference type="InterPro" id="IPR024173">
    <property type="entry name" value="Pesterase_MJ0037-like"/>
</dbReference>
<dbReference type="EMBL" id="CP012175">
    <property type="protein sequence ID" value="AKV81447.1"/>
    <property type="molecule type" value="Genomic_DNA"/>
</dbReference>
<dbReference type="Proteomes" id="UP000068832">
    <property type="component" value="Chromosome"/>
</dbReference>
<dbReference type="OMA" id="GNHDTML"/>
<dbReference type="InterPro" id="IPR004376">
    <property type="entry name" value="Pesterase_MJ0037"/>
</dbReference>
<reference evidence="10 11" key="2">
    <citation type="journal article" date="2015" name="Genome Announc.">
        <title>Complete Genome Sequences of Evolved Arsenate-Resistant Metallosphaera sedula Strains.</title>
        <authorList>
            <person name="Ai C."/>
            <person name="McCarthy S."/>
            <person name="Schackwitz W."/>
            <person name="Martin J."/>
            <person name="Lipzen A."/>
            <person name="Blum P."/>
        </authorList>
    </citation>
    <scope>NUCLEOTIDE SEQUENCE [LARGE SCALE GENOMIC DNA]</scope>
    <source>
        <strain evidence="5 11">ARS120-1</strain>
        <strain evidence="6 10">ARS120-2</strain>
        <strain evidence="3 13">ARS50-1</strain>
        <strain evidence="4 12">ARS50-2</strain>
    </source>
</reference>
<dbReference type="InterPro" id="IPR029052">
    <property type="entry name" value="Metallo-depent_PP-like"/>
</dbReference>
<dbReference type="Gene3D" id="3.60.21.10">
    <property type="match status" value="1"/>
</dbReference>
<accession>A0A088E784</accession>
<feature type="domain" description="Calcineurin-like phosphoesterase" evidence="1">
    <location>
        <begin position="26"/>
        <end position="161"/>
    </location>
</feature>
<evidence type="ECO:0000313" key="8">
    <source>
        <dbReference type="Proteomes" id="UP000029084"/>
    </source>
</evidence>